<proteinExistence type="predicted"/>
<feature type="compositionally biased region" description="Gly residues" evidence="1">
    <location>
        <begin position="47"/>
        <end position="56"/>
    </location>
</feature>
<keyword evidence="4" id="KW-1185">Reference proteome</keyword>
<organism evidence="3 4">
    <name type="scientific">Propionigenium maris DSM 9537</name>
    <dbReference type="NCBI Taxonomy" id="1123000"/>
    <lineage>
        <taxon>Bacteria</taxon>
        <taxon>Fusobacteriati</taxon>
        <taxon>Fusobacteriota</taxon>
        <taxon>Fusobacteriia</taxon>
        <taxon>Fusobacteriales</taxon>
        <taxon>Fusobacteriaceae</taxon>
        <taxon>Propionigenium</taxon>
    </lineage>
</organism>
<dbReference type="AlphaFoldDB" id="A0A9W6GNF3"/>
<feature type="compositionally biased region" description="Basic and acidic residues" evidence="1">
    <location>
        <begin position="58"/>
        <end position="100"/>
    </location>
</feature>
<feature type="chain" id="PRO_5040966528" evidence="2">
    <location>
        <begin position="23"/>
        <end position="332"/>
    </location>
</feature>
<feature type="compositionally biased region" description="Gly residues" evidence="1">
    <location>
        <begin position="27"/>
        <end position="38"/>
    </location>
</feature>
<name>A0A9W6GNF3_9FUSO</name>
<dbReference type="Proteomes" id="UP001144471">
    <property type="component" value="Unassembled WGS sequence"/>
</dbReference>
<evidence type="ECO:0000256" key="1">
    <source>
        <dbReference type="SAM" id="MobiDB-lite"/>
    </source>
</evidence>
<feature type="region of interest" description="Disordered" evidence="1">
    <location>
        <begin position="26"/>
        <end position="240"/>
    </location>
</feature>
<comment type="caution">
    <text evidence="3">The sequence shown here is derived from an EMBL/GenBank/DDBJ whole genome shotgun (WGS) entry which is preliminary data.</text>
</comment>
<sequence length="332" mass="36994">MKKILISFMAVFLILSSGEVYARANGNGNGNGGGGGRESSGRDDNRGGGNRGGNSDRGGNREGSGRSDKGRDNKGNSEQKKTDRKTDKVNKRENTKKKEAASQGKGVKIDPKPGNPIERPKPTHPVEKPKPSNPIERPRPSHPVERPKPSNPIEGPKPSHPIERPKPTHPVERPKPSHPIEGPAPEHPIEKPTEVKDAHKNWGKLKREESFDSKTEEKARKEEIKAERTVRRNFRMSGIDGDVDQAVNDYVNGRLTSEDLRNMGVTERGIWHSERAVDKYERSLDRIGYERPEEPDSPKPENPIEGPRPEHPIERPTPENPIERPKPTNPIS</sequence>
<evidence type="ECO:0000313" key="4">
    <source>
        <dbReference type="Proteomes" id="UP001144471"/>
    </source>
</evidence>
<accession>A0A9W6GNF3</accession>
<feature type="compositionally biased region" description="Basic and acidic residues" evidence="1">
    <location>
        <begin position="269"/>
        <end position="299"/>
    </location>
</feature>
<feature type="compositionally biased region" description="Basic and acidic residues" evidence="1">
    <location>
        <begin position="307"/>
        <end position="326"/>
    </location>
</feature>
<gene>
    <name evidence="3" type="ORF">PM10SUCC1_25280</name>
</gene>
<feature type="signal peptide" evidence="2">
    <location>
        <begin position="1"/>
        <end position="22"/>
    </location>
</feature>
<feature type="compositionally biased region" description="Basic and acidic residues" evidence="1">
    <location>
        <begin position="160"/>
        <end position="175"/>
    </location>
</feature>
<dbReference type="RefSeq" id="WP_281836449.1">
    <property type="nucleotide sequence ID" value="NZ_BSDY01000012.1"/>
</dbReference>
<protein>
    <submittedName>
        <fullName evidence="3">Uncharacterized protein</fullName>
    </submittedName>
</protein>
<dbReference type="PRINTS" id="PR01217">
    <property type="entry name" value="PRICHEXTENSN"/>
</dbReference>
<dbReference type="EMBL" id="BSDY01000012">
    <property type="protein sequence ID" value="GLI57014.1"/>
    <property type="molecule type" value="Genomic_DNA"/>
</dbReference>
<evidence type="ECO:0000313" key="3">
    <source>
        <dbReference type="EMBL" id="GLI57014.1"/>
    </source>
</evidence>
<feature type="compositionally biased region" description="Basic and acidic residues" evidence="1">
    <location>
        <begin position="118"/>
        <end position="148"/>
    </location>
</feature>
<reference evidence="3" key="1">
    <citation type="submission" date="2022-12" db="EMBL/GenBank/DDBJ databases">
        <title>Reference genome sequencing for broad-spectrum identification of bacterial and archaeal isolates by mass spectrometry.</title>
        <authorList>
            <person name="Sekiguchi Y."/>
            <person name="Tourlousse D.M."/>
        </authorList>
    </citation>
    <scope>NUCLEOTIDE SEQUENCE</scope>
    <source>
        <strain evidence="3">10succ1</strain>
    </source>
</reference>
<evidence type="ECO:0000256" key="2">
    <source>
        <dbReference type="SAM" id="SignalP"/>
    </source>
</evidence>
<keyword evidence="2" id="KW-0732">Signal</keyword>
<feature type="compositionally biased region" description="Basic and acidic residues" evidence="1">
    <location>
        <begin position="187"/>
        <end position="230"/>
    </location>
</feature>
<feature type="region of interest" description="Disordered" evidence="1">
    <location>
        <begin position="265"/>
        <end position="332"/>
    </location>
</feature>